<sequence length="123" mass="13574">MSAESRSDKECNTARDPTPSEESTTARDPTPSEGSNTAKEPSSAKDLTAREPGTDTEQDNRNRIQTELEGPVKETYLQPNTGGYGCEEYDMTSVMFNRTHPASDRATEEAESARKKKLASKKR</sequence>
<name>A0AC34FQQ1_9BILA</name>
<evidence type="ECO:0000313" key="2">
    <source>
        <dbReference type="WBParaSite" id="ES5_v2.g19696.t1"/>
    </source>
</evidence>
<proteinExistence type="predicted"/>
<reference evidence="2" key="1">
    <citation type="submission" date="2022-11" db="UniProtKB">
        <authorList>
            <consortium name="WormBaseParasite"/>
        </authorList>
    </citation>
    <scope>IDENTIFICATION</scope>
</reference>
<dbReference type="WBParaSite" id="ES5_v2.g19696.t1">
    <property type="protein sequence ID" value="ES5_v2.g19696.t1"/>
    <property type="gene ID" value="ES5_v2.g19696"/>
</dbReference>
<dbReference type="Proteomes" id="UP000887579">
    <property type="component" value="Unplaced"/>
</dbReference>
<protein>
    <submittedName>
        <fullName evidence="2">Uncharacterized protein</fullName>
    </submittedName>
</protein>
<evidence type="ECO:0000313" key="1">
    <source>
        <dbReference type="Proteomes" id="UP000887579"/>
    </source>
</evidence>
<accession>A0AC34FQQ1</accession>
<organism evidence="1 2">
    <name type="scientific">Panagrolaimus sp. ES5</name>
    <dbReference type="NCBI Taxonomy" id="591445"/>
    <lineage>
        <taxon>Eukaryota</taxon>
        <taxon>Metazoa</taxon>
        <taxon>Ecdysozoa</taxon>
        <taxon>Nematoda</taxon>
        <taxon>Chromadorea</taxon>
        <taxon>Rhabditida</taxon>
        <taxon>Tylenchina</taxon>
        <taxon>Panagrolaimomorpha</taxon>
        <taxon>Panagrolaimoidea</taxon>
        <taxon>Panagrolaimidae</taxon>
        <taxon>Panagrolaimus</taxon>
    </lineage>
</organism>